<evidence type="ECO:0000259" key="1">
    <source>
        <dbReference type="Pfam" id="PF02470"/>
    </source>
</evidence>
<name>A0A4R7V9F0_9PSEU</name>
<dbReference type="PANTHER" id="PTHR33371:SF17">
    <property type="entry name" value="MCE-FAMILY PROTEIN MCE1B"/>
    <property type="match status" value="1"/>
</dbReference>
<dbReference type="Proteomes" id="UP000294927">
    <property type="component" value="Unassembled WGS sequence"/>
</dbReference>
<evidence type="ECO:0000313" key="3">
    <source>
        <dbReference type="EMBL" id="TDV45560.1"/>
    </source>
</evidence>
<dbReference type="OrthoDB" id="338143at2"/>
<proteinExistence type="predicted"/>
<feature type="domain" description="Mce/MlaD" evidence="1">
    <location>
        <begin position="37"/>
        <end position="113"/>
    </location>
</feature>
<feature type="domain" description="Mammalian cell entry C-terminal" evidence="2">
    <location>
        <begin position="121"/>
        <end position="318"/>
    </location>
</feature>
<protein>
    <submittedName>
        <fullName evidence="3">Phospholipid/cholesterol/gamma-HCH transport system substrate-binding protein</fullName>
    </submittedName>
</protein>
<dbReference type="EMBL" id="SOCP01000012">
    <property type="protein sequence ID" value="TDV45560.1"/>
    <property type="molecule type" value="Genomic_DNA"/>
</dbReference>
<dbReference type="InterPro" id="IPR052336">
    <property type="entry name" value="MlaD_Phospholipid_Transporter"/>
</dbReference>
<dbReference type="InterPro" id="IPR024516">
    <property type="entry name" value="Mce_C"/>
</dbReference>
<dbReference type="InterPro" id="IPR005693">
    <property type="entry name" value="Mce"/>
</dbReference>
<dbReference type="InterPro" id="IPR003399">
    <property type="entry name" value="Mce/MlaD"/>
</dbReference>
<sequence length="344" mass="36659">MRGIVAPLVKLIIFTLVTVSATALLAISIANVDLSDTTDYKARFTDATLLLPGDEVRIAGVRVGEVEDVGIVDRKQAEVTFSVAAGRKLPRNVTAQIKFRNLVGQRYVSLAQGSGGDPNDVLEPGETIPLQHTRPALDLTELFNGFKPLFRALSPDDVNKLSYEIIQVLQGEGGTVESLLSHTASLTSAIAGRDQVIGEVINNLNSALGTINQRGEKLSDLIVTVQQLVSGLAADREPIGDAIDALGGLTDTTAGLLEQARQPLKDDISALGGLVNNLNDSESVVEHFIQFLPEKTAKLTRLVSYGSWFNFYLCSAEGSIGIPGIITQPIDVPITSASSARCTR</sequence>
<gene>
    <name evidence="3" type="ORF">CLV71_112232</name>
</gene>
<dbReference type="PANTHER" id="PTHR33371">
    <property type="entry name" value="INTERMEMBRANE PHOSPHOLIPID TRANSPORT SYSTEM BINDING PROTEIN MLAD-RELATED"/>
    <property type="match status" value="1"/>
</dbReference>
<dbReference type="NCBIfam" id="TIGR00996">
    <property type="entry name" value="Mtu_fam_mce"/>
    <property type="match status" value="1"/>
</dbReference>
<dbReference type="AlphaFoldDB" id="A0A4R7V9F0"/>
<dbReference type="GO" id="GO:0051701">
    <property type="term" value="P:biological process involved in interaction with host"/>
    <property type="evidence" value="ECO:0007669"/>
    <property type="project" value="TreeGrafter"/>
</dbReference>
<evidence type="ECO:0000259" key="2">
    <source>
        <dbReference type="Pfam" id="PF11887"/>
    </source>
</evidence>
<keyword evidence="4" id="KW-1185">Reference proteome</keyword>
<dbReference type="RefSeq" id="WP_133906269.1">
    <property type="nucleotide sequence ID" value="NZ_SOCP01000012.1"/>
</dbReference>
<organism evidence="3 4">
    <name type="scientific">Actinophytocola oryzae</name>
    <dbReference type="NCBI Taxonomy" id="502181"/>
    <lineage>
        <taxon>Bacteria</taxon>
        <taxon>Bacillati</taxon>
        <taxon>Actinomycetota</taxon>
        <taxon>Actinomycetes</taxon>
        <taxon>Pseudonocardiales</taxon>
        <taxon>Pseudonocardiaceae</taxon>
    </lineage>
</organism>
<accession>A0A4R7V9F0</accession>
<comment type="caution">
    <text evidence="3">The sequence shown here is derived from an EMBL/GenBank/DDBJ whole genome shotgun (WGS) entry which is preliminary data.</text>
</comment>
<dbReference type="Pfam" id="PF11887">
    <property type="entry name" value="Mce4_CUP1"/>
    <property type="match status" value="1"/>
</dbReference>
<evidence type="ECO:0000313" key="4">
    <source>
        <dbReference type="Proteomes" id="UP000294927"/>
    </source>
</evidence>
<dbReference type="Pfam" id="PF02470">
    <property type="entry name" value="MlaD"/>
    <property type="match status" value="1"/>
</dbReference>
<reference evidence="3 4" key="1">
    <citation type="submission" date="2019-03" db="EMBL/GenBank/DDBJ databases">
        <title>Genomic Encyclopedia of Archaeal and Bacterial Type Strains, Phase II (KMG-II): from individual species to whole genera.</title>
        <authorList>
            <person name="Goeker M."/>
        </authorList>
    </citation>
    <scope>NUCLEOTIDE SEQUENCE [LARGE SCALE GENOMIC DNA]</scope>
    <source>
        <strain evidence="3 4">DSM 45499</strain>
    </source>
</reference>
<dbReference type="GO" id="GO:0005576">
    <property type="term" value="C:extracellular region"/>
    <property type="evidence" value="ECO:0007669"/>
    <property type="project" value="TreeGrafter"/>
</dbReference>